<comment type="caution">
    <text evidence="10">The sequence shown here is derived from an EMBL/GenBank/DDBJ whole genome shotgun (WGS) entry which is preliminary data.</text>
</comment>
<reference evidence="10" key="1">
    <citation type="journal article" date="2021" name="Front. Microbiol.">
        <title>Comprehensive Comparative Genomics and Phenotyping of Methylobacterium Species.</title>
        <authorList>
            <person name="Alessa O."/>
            <person name="Ogura Y."/>
            <person name="Fujitani Y."/>
            <person name="Takami H."/>
            <person name="Hayashi T."/>
            <person name="Sahin N."/>
            <person name="Tani A."/>
        </authorList>
    </citation>
    <scope>NUCLEOTIDE SEQUENCE</scope>
    <source>
        <strain evidence="10">KCTC 52305</strain>
    </source>
</reference>
<feature type="transmembrane region" description="Helical" evidence="9">
    <location>
        <begin position="224"/>
        <end position="246"/>
    </location>
</feature>
<dbReference type="Pfam" id="PF02653">
    <property type="entry name" value="BPD_transp_2"/>
    <property type="match status" value="1"/>
</dbReference>
<keyword evidence="11" id="KW-1185">Reference proteome</keyword>
<evidence type="ECO:0000256" key="5">
    <source>
        <dbReference type="ARBA" id="ARBA00022970"/>
    </source>
</evidence>
<feature type="transmembrane region" description="Helical" evidence="9">
    <location>
        <begin position="252"/>
        <end position="276"/>
    </location>
</feature>
<reference evidence="10" key="2">
    <citation type="submission" date="2021-08" db="EMBL/GenBank/DDBJ databases">
        <authorList>
            <person name="Tani A."/>
            <person name="Ola A."/>
            <person name="Ogura Y."/>
            <person name="Katsura K."/>
            <person name="Hayashi T."/>
        </authorList>
    </citation>
    <scope>NUCLEOTIDE SEQUENCE</scope>
    <source>
        <strain evidence="10">KCTC 52305</strain>
    </source>
</reference>
<dbReference type="CDD" id="cd06582">
    <property type="entry name" value="TM_PBP1_LivH_like"/>
    <property type="match status" value="1"/>
</dbReference>
<keyword evidence="7 9" id="KW-0472">Membrane</keyword>
<keyword evidence="4 9" id="KW-0812">Transmembrane</keyword>
<sequence length="290" mass="29330">MLVLSALVSGLAQGAMYGLVALGYHVTFAVSRTVNFAQGSAMMLGAVLGYVLGVREGWPMPLAVAAALALCAAFGLLVERVLVRPFVRRGSEAWLMATVAGGLVLDNAAMFAFGKEPRALPSRLAERPVEILGLGLYPLQLVIPVVGIAVAAALHLLSRRTAHGRALLAVVQNPTAARLMGIDVGRAVALSYAGSTLLAGIAGLLIAPLSSVTAEMGTLFGIKAFAVAIVGGIGSAPGVVAAGLAYGVVEALATALVGSSWTQIVVFAAVIGSLALRPNGLFGAAGPRKV</sequence>
<evidence type="ECO:0000313" key="11">
    <source>
        <dbReference type="Proteomes" id="UP001055167"/>
    </source>
</evidence>
<dbReference type="EMBL" id="BPQH01000005">
    <property type="protein sequence ID" value="GJD49264.1"/>
    <property type="molecule type" value="Genomic_DNA"/>
</dbReference>
<evidence type="ECO:0000313" key="10">
    <source>
        <dbReference type="EMBL" id="GJD49264.1"/>
    </source>
</evidence>
<gene>
    <name evidence="10" type="primary">livH_7</name>
    <name evidence="10" type="ORF">OPKNFCMD_1994</name>
</gene>
<comment type="similarity">
    <text evidence="8">Belongs to the binding-protein-dependent transport system permease family. LivHM subfamily.</text>
</comment>
<evidence type="ECO:0000256" key="3">
    <source>
        <dbReference type="ARBA" id="ARBA00022475"/>
    </source>
</evidence>
<feature type="transmembrane region" description="Helical" evidence="9">
    <location>
        <begin position="33"/>
        <end position="53"/>
    </location>
</feature>
<dbReference type="InterPro" id="IPR052157">
    <property type="entry name" value="BCAA_transport_permease"/>
</dbReference>
<name>A0ABQ4QX64_9HYPH</name>
<evidence type="ECO:0000256" key="8">
    <source>
        <dbReference type="ARBA" id="ARBA00037998"/>
    </source>
</evidence>
<keyword evidence="6 9" id="KW-1133">Transmembrane helix</keyword>
<accession>A0ABQ4QX64</accession>
<proteinExistence type="inferred from homology"/>
<evidence type="ECO:0000256" key="7">
    <source>
        <dbReference type="ARBA" id="ARBA00023136"/>
    </source>
</evidence>
<evidence type="ECO:0000256" key="4">
    <source>
        <dbReference type="ARBA" id="ARBA00022692"/>
    </source>
</evidence>
<dbReference type="InterPro" id="IPR001851">
    <property type="entry name" value="ABC_transp_permease"/>
</dbReference>
<dbReference type="PANTHER" id="PTHR11795">
    <property type="entry name" value="BRANCHED-CHAIN AMINO ACID TRANSPORT SYSTEM PERMEASE PROTEIN LIVH"/>
    <property type="match status" value="1"/>
</dbReference>
<dbReference type="RefSeq" id="WP_128562317.1">
    <property type="nucleotide sequence ID" value="NZ_BPQH01000005.1"/>
</dbReference>
<evidence type="ECO:0000256" key="6">
    <source>
        <dbReference type="ARBA" id="ARBA00022989"/>
    </source>
</evidence>
<keyword evidence="3" id="KW-1003">Cell membrane</keyword>
<feature type="transmembrane region" description="Helical" evidence="9">
    <location>
        <begin position="60"/>
        <end position="78"/>
    </location>
</feature>
<evidence type="ECO:0000256" key="1">
    <source>
        <dbReference type="ARBA" id="ARBA00004651"/>
    </source>
</evidence>
<keyword evidence="5" id="KW-0029">Amino-acid transport</keyword>
<feature type="transmembrane region" description="Helical" evidence="9">
    <location>
        <begin position="134"/>
        <end position="157"/>
    </location>
</feature>
<keyword evidence="2" id="KW-0813">Transport</keyword>
<dbReference type="Proteomes" id="UP001055167">
    <property type="component" value="Unassembled WGS sequence"/>
</dbReference>
<feature type="transmembrane region" description="Helical" evidence="9">
    <location>
        <begin position="93"/>
        <end position="113"/>
    </location>
</feature>
<dbReference type="PANTHER" id="PTHR11795:SF445">
    <property type="entry name" value="AMINO ACID ABC TRANSPORTER PERMEASE PROTEIN"/>
    <property type="match status" value="1"/>
</dbReference>
<comment type="subcellular location">
    <subcellularLocation>
        <location evidence="1">Cell membrane</location>
        <topology evidence="1">Multi-pass membrane protein</topology>
    </subcellularLocation>
</comment>
<feature type="transmembrane region" description="Helical" evidence="9">
    <location>
        <begin position="189"/>
        <end position="212"/>
    </location>
</feature>
<protein>
    <submittedName>
        <fullName evidence="10">High-affinity branched-chain amino acid transport system permease protein LivH</fullName>
    </submittedName>
</protein>
<organism evidence="10 11">
    <name type="scientific">Methylobacterium crusticola</name>
    <dbReference type="NCBI Taxonomy" id="1697972"/>
    <lineage>
        <taxon>Bacteria</taxon>
        <taxon>Pseudomonadati</taxon>
        <taxon>Pseudomonadota</taxon>
        <taxon>Alphaproteobacteria</taxon>
        <taxon>Hyphomicrobiales</taxon>
        <taxon>Methylobacteriaceae</taxon>
        <taxon>Methylobacterium</taxon>
    </lineage>
</organism>
<evidence type="ECO:0000256" key="9">
    <source>
        <dbReference type="SAM" id="Phobius"/>
    </source>
</evidence>
<evidence type="ECO:0000256" key="2">
    <source>
        <dbReference type="ARBA" id="ARBA00022448"/>
    </source>
</evidence>